<accession>A0AAN8MUU5</accession>
<keyword evidence="1" id="KW-0732">Signal</keyword>
<reference evidence="2 3" key="1">
    <citation type="submission" date="2019-10" db="EMBL/GenBank/DDBJ databases">
        <authorList>
            <person name="Palmer J.M."/>
        </authorList>
    </citation>
    <scope>NUCLEOTIDE SEQUENCE [LARGE SCALE GENOMIC DNA]</scope>
    <source>
        <strain evidence="2 3">TWF718</strain>
    </source>
</reference>
<dbReference type="AlphaFoldDB" id="A0AAN8MUU5"/>
<feature type="chain" id="PRO_5042998099" evidence="1">
    <location>
        <begin position="19"/>
        <end position="432"/>
    </location>
</feature>
<evidence type="ECO:0000256" key="1">
    <source>
        <dbReference type="SAM" id="SignalP"/>
    </source>
</evidence>
<dbReference type="EMBL" id="JAVHNR010000009">
    <property type="protein sequence ID" value="KAK6332975.1"/>
    <property type="molecule type" value="Genomic_DNA"/>
</dbReference>
<gene>
    <name evidence="2" type="ORF">TWF718_010802</name>
</gene>
<name>A0AAN8MUU5_9PEZI</name>
<feature type="signal peptide" evidence="1">
    <location>
        <begin position="1"/>
        <end position="18"/>
    </location>
</feature>
<proteinExistence type="predicted"/>
<evidence type="ECO:0000313" key="2">
    <source>
        <dbReference type="EMBL" id="KAK6332975.1"/>
    </source>
</evidence>
<protein>
    <submittedName>
        <fullName evidence="2">Uncharacterized protein</fullName>
    </submittedName>
</protein>
<dbReference type="Proteomes" id="UP001313282">
    <property type="component" value="Unassembled WGS sequence"/>
</dbReference>
<organism evidence="2 3">
    <name type="scientific">Orbilia javanica</name>
    <dbReference type="NCBI Taxonomy" id="47235"/>
    <lineage>
        <taxon>Eukaryota</taxon>
        <taxon>Fungi</taxon>
        <taxon>Dikarya</taxon>
        <taxon>Ascomycota</taxon>
        <taxon>Pezizomycotina</taxon>
        <taxon>Orbiliomycetes</taxon>
        <taxon>Orbiliales</taxon>
        <taxon>Orbiliaceae</taxon>
        <taxon>Orbilia</taxon>
    </lineage>
</organism>
<comment type="caution">
    <text evidence="2">The sequence shown here is derived from an EMBL/GenBank/DDBJ whole genome shotgun (WGS) entry which is preliminary data.</text>
</comment>
<keyword evidence="3" id="KW-1185">Reference proteome</keyword>
<sequence>MKTTIFLSLAALIKLSSSVPLQSTPPNIHAIQRRDQQFGMCTFDKNVQVPAFPNEEYVFGLEVQDPLPGVEATLHKRRREAFWGNSAGDPNDGNAFFPHWYHWVVYDSVTNDLNQIITKDSYQIIADDVWGSVNHVFETSILQQFLGKMVGMGDPLLPSSMVENIAECEHWQVNFMGLPRHYSNDTTNFAQNGLLSVVYQYLPGVDQAEPERYPNGEFIGLSADLTAVKTRVFQANMQQMFDQNKDGYAKGTSEEDLISRMADIEKIAAVFELMRKSRVKEAHKRTCLRLSRVMYGIDDYLSRGNKADFSSPDAAFRMSNGNLYDSFGAQFSEWVMTYLKTVGIKAHAFMEARIESLKADLENGSVTAKNKQQVLTRLSAFTTAQRHSIPFLTLPIDTMTEFAADSTEKIPIYKIVDTDADPFVKRPFVNVA</sequence>
<evidence type="ECO:0000313" key="3">
    <source>
        <dbReference type="Proteomes" id="UP001313282"/>
    </source>
</evidence>